<reference evidence="3" key="1">
    <citation type="submission" date="2016-10" db="EMBL/GenBank/DDBJ databases">
        <authorList>
            <person name="Varghese N."/>
            <person name="Submissions S."/>
        </authorList>
    </citation>
    <scope>NUCLEOTIDE SEQUENCE [LARGE SCALE GENOMIC DNA]</scope>
    <source>
        <strain evidence="3">2SM5</strain>
    </source>
</reference>
<dbReference type="Proteomes" id="UP000243426">
    <property type="component" value="Chromosome I"/>
</dbReference>
<keyword evidence="3" id="KW-1185">Reference proteome</keyword>
<feature type="region of interest" description="Disordered" evidence="1">
    <location>
        <begin position="33"/>
        <end position="57"/>
    </location>
</feature>
<evidence type="ECO:0000313" key="2">
    <source>
        <dbReference type="EMBL" id="SDS68608.1"/>
    </source>
</evidence>
<accession>A0A1H1U7X9</accession>
<evidence type="ECO:0000313" key="3">
    <source>
        <dbReference type="Proteomes" id="UP000243426"/>
    </source>
</evidence>
<name>A0A1H1U7X9_9GAMM</name>
<evidence type="ECO:0000256" key="1">
    <source>
        <dbReference type="SAM" id="MobiDB-lite"/>
    </source>
</evidence>
<sequence>MPESGYLQESEFVEAGCMGTVFGSGLAREEAEQKDLTTKAAQVNAAAETPDLPAGSP</sequence>
<organism evidence="2 3">
    <name type="scientific">Halopseudomonas litoralis</name>
    <dbReference type="NCBI Taxonomy" id="797277"/>
    <lineage>
        <taxon>Bacteria</taxon>
        <taxon>Pseudomonadati</taxon>
        <taxon>Pseudomonadota</taxon>
        <taxon>Gammaproteobacteria</taxon>
        <taxon>Pseudomonadales</taxon>
        <taxon>Pseudomonadaceae</taxon>
        <taxon>Halopseudomonas</taxon>
    </lineage>
</organism>
<dbReference type="STRING" id="797277.SAMN05216198_2519"/>
<dbReference type="AlphaFoldDB" id="A0A1H1U7X9"/>
<protein>
    <submittedName>
        <fullName evidence="2">Uncharacterized protein</fullName>
    </submittedName>
</protein>
<dbReference type="EMBL" id="LT629748">
    <property type="protein sequence ID" value="SDS68608.1"/>
    <property type="molecule type" value="Genomic_DNA"/>
</dbReference>
<proteinExistence type="predicted"/>
<gene>
    <name evidence="2" type="ORF">SAMN05216198_2519</name>
</gene>